<comment type="similarity">
    <text evidence="8">Belongs to the FrhB family.</text>
</comment>
<gene>
    <name evidence="12" type="ORF">HA335_05875</name>
</gene>
<protein>
    <recommendedName>
        <fullName evidence="10">formate dehydrogenase (coenzyme F420)</fullName>
        <ecNumber evidence="10">1.17.98.3</ecNumber>
    </recommendedName>
</protein>
<dbReference type="GO" id="GO:0052592">
    <property type="term" value="F:oxidoreductase activity, acting on CH or CH2 groups, with an iron-sulfur protein as acceptor"/>
    <property type="evidence" value="ECO:0007669"/>
    <property type="project" value="TreeGrafter"/>
</dbReference>
<dbReference type="GO" id="GO:0043794">
    <property type="term" value="F:formate dehydrogenase (coenzyme F420) activity"/>
    <property type="evidence" value="ECO:0007669"/>
    <property type="project" value="UniProtKB-EC"/>
</dbReference>
<comment type="catalytic activity">
    <reaction evidence="9">
        <text>oxidized coenzyme F420-(gamma-L-Glu)(n) + formate + 2 H(+) = reduced coenzyme F420-(gamma-L-Glu)(n) + CO2</text>
        <dbReference type="Rhea" id="RHEA:42764"/>
        <dbReference type="Rhea" id="RHEA-COMP:12939"/>
        <dbReference type="Rhea" id="RHEA-COMP:14378"/>
        <dbReference type="ChEBI" id="CHEBI:15378"/>
        <dbReference type="ChEBI" id="CHEBI:15740"/>
        <dbReference type="ChEBI" id="CHEBI:16526"/>
        <dbReference type="ChEBI" id="CHEBI:133980"/>
        <dbReference type="ChEBI" id="CHEBI:139511"/>
        <dbReference type="EC" id="1.17.98.3"/>
    </reaction>
</comment>
<reference evidence="12" key="1">
    <citation type="journal article" date="2020" name="bioRxiv">
        <title>A rank-normalized archaeal taxonomy based on genome phylogeny resolves widespread incomplete and uneven classifications.</title>
        <authorList>
            <person name="Rinke C."/>
            <person name="Chuvochina M."/>
            <person name="Mussig A.J."/>
            <person name="Chaumeil P.-A."/>
            <person name="Waite D.W."/>
            <person name="Whitman W.B."/>
            <person name="Parks D.H."/>
            <person name="Hugenholtz P."/>
        </authorList>
    </citation>
    <scope>NUCLEOTIDE SEQUENCE</scope>
    <source>
        <strain evidence="12">UBA8849</strain>
    </source>
</reference>
<evidence type="ECO:0000256" key="4">
    <source>
        <dbReference type="ARBA" id="ARBA00022833"/>
    </source>
</evidence>
<feature type="domain" description="4Fe-4S ferredoxin-type" evidence="11">
    <location>
        <begin position="322"/>
        <end position="352"/>
    </location>
</feature>
<keyword evidence="3" id="KW-0479">Metal-binding</keyword>
<dbReference type="InterPro" id="IPR045220">
    <property type="entry name" value="FRHB/FDHB/HCAR-like"/>
</dbReference>
<evidence type="ECO:0000259" key="11">
    <source>
        <dbReference type="PROSITE" id="PS51379"/>
    </source>
</evidence>
<accession>A0A832W6S9</accession>
<evidence type="ECO:0000256" key="5">
    <source>
        <dbReference type="ARBA" id="ARBA00023002"/>
    </source>
</evidence>
<dbReference type="InterPro" id="IPR017896">
    <property type="entry name" value="4Fe4S_Fe-S-bd"/>
</dbReference>
<evidence type="ECO:0000256" key="10">
    <source>
        <dbReference type="ARBA" id="ARBA00049724"/>
    </source>
</evidence>
<dbReference type="InterPro" id="IPR007525">
    <property type="entry name" value="FrhB_FdhB_C"/>
</dbReference>
<keyword evidence="7" id="KW-0411">Iron-sulfur</keyword>
<dbReference type="InterPro" id="IPR007516">
    <property type="entry name" value="Co_F420_Hydgase/DH_bsu_N"/>
</dbReference>
<dbReference type="Pfam" id="PF04422">
    <property type="entry name" value="FrhB_FdhB_N"/>
    <property type="match status" value="1"/>
</dbReference>
<comment type="cofactor">
    <cofactor evidence="2">
        <name>FAD</name>
        <dbReference type="ChEBI" id="CHEBI:57692"/>
    </cofactor>
</comment>
<sequence>MMKYVLIQATDNGILRRAECGGAVTALFKYLLDKKLVDGVLALKRGEDVYDGIPTFITNSNELVETAGSLHCAPTNFGKLIAKYLADKKIAVPAKPCDAMAIRELAKLNQINLDNVYMIGLNCGGTISPITAMKMIELFYEVNPLDVVKEEIDKGKFIIELKNGEHKAVKIEELEEKGFGRRKNCQRCEIMIPRMADLACGNWGAEKGWTFVEICSERGRKLVEDAEKDGYIKIKQPSEKAIQVREKIESIMIKLAKKFQKKHLEEEYPSLEKWKKYWNRCIKCYGCRDNCPLCFCVECSLEKDYIEEKGKIPPNPLIFQGIRLSHISQSCINCGQCEDACPMDIPLAYIFHRMQLKIRDTLGYIPGVDNSLPPLFNIER</sequence>
<dbReference type="InterPro" id="IPR017900">
    <property type="entry name" value="4Fe4S_Fe_S_CS"/>
</dbReference>
<dbReference type="InterPro" id="IPR009051">
    <property type="entry name" value="Helical_ferredxn"/>
</dbReference>
<dbReference type="PROSITE" id="PS00198">
    <property type="entry name" value="4FE4S_FER_1"/>
    <property type="match status" value="1"/>
</dbReference>
<comment type="cofactor">
    <cofactor evidence="1">
        <name>Zn(2+)</name>
        <dbReference type="ChEBI" id="CHEBI:29105"/>
    </cofactor>
</comment>
<evidence type="ECO:0000256" key="1">
    <source>
        <dbReference type="ARBA" id="ARBA00001947"/>
    </source>
</evidence>
<dbReference type="PANTHER" id="PTHR31332">
    <property type="entry name" value="7-HYDROXYMETHYL CHLOROPHYLL A REDUCTASE, CHLOROPLASTIC"/>
    <property type="match status" value="1"/>
</dbReference>
<evidence type="ECO:0000313" key="13">
    <source>
        <dbReference type="Proteomes" id="UP000645676"/>
    </source>
</evidence>
<dbReference type="AlphaFoldDB" id="A0A832W6S9"/>
<evidence type="ECO:0000256" key="2">
    <source>
        <dbReference type="ARBA" id="ARBA00001974"/>
    </source>
</evidence>
<dbReference type="EC" id="1.17.98.3" evidence="10"/>
<evidence type="ECO:0000256" key="7">
    <source>
        <dbReference type="ARBA" id="ARBA00023014"/>
    </source>
</evidence>
<dbReference type="Pfam" id="PF00037">
    <property type="entry name" value="Fer4"/>
    <property type="match status" value="1"/>
</dbReference>
<comment type="caution">
    <text evidence="12">The sequence shown here is derived from an EMBL/GenBank/DDBJ whole genome shotgun (WGS) entry which is preliminary data.</text>
</comment>
<keyword evidence="4" id="KW-0862">Zinc</keyword>
<dbReference type="Gene3D" id="1.10.1060.10">
    <property type="entry name" value="Alpha-helical ferredoxin"/>
    <property type="match status" value="1"/>
</dbReference>
<keyword evidence="5" id="KW-0560">Oxidoreductase</keyword>
<evidence type="ECO:0000256" key="8">
    <source>
        <dbReference type="ARBA" id="ARBA00038369"/>
    </source>
</evidence>
<name>A0A832W6S9_9EURY</name>
<evidence type="ECO:0000256" key="9">
    <source>
        <dbReference type="ARBA" id="ARBA00047971"/>
    </source>
</evidence>
<dbReference type="EMBL" id="DUJR01000030">
    <property type="protein sequence ID" value="HII60078.1"/>
    <property type="molecule type" value="Genomic_DNA"/>
</dbReference>
<dbReference type="SUPFAM" id="SSF46548">
    <property type="entry name" value="alpha-helical ferredoxin"/>
    <property type="match status" value="1"/>
</dbReference>
<dbReference type="PROSITE" id="PS51379">
    <property type="entry name" value="4FE4S_FER_2"/>
    <property type="match status" value="1"/>
</dbReference>
<dbReference type="GO" id="GO:0051536">
    <property type="term" value="F:iron-sulfur cluster binding"/>
    <property type="evidence" value="ECO:0007669"/>
    <property type="project" value="UniProtKB-KW"/>
</dbReference>
<dbReference type="PANTHER" id="PTHR31332:SF6">
    <property type="entry name" value="FORMATE DEHYDROGENASE SUBUNIT BETA"/>
    <property type="match status" value="1"/>
</dbReference>
<proteinExistence type="inferred from homology"/>
<evidence type="ECO:0000313" key="12">
    <source>
        <dbReference type="EMBL" id="HII60078.1"/>
    </source>
</evidence>
<dbReference type="Proteomes" id="UP000645676">
    <property type="component" value="Unassembled WGS sequence"/>
</dbReference>
<evidence type="ECO:0000256" key="6">
    <source>
        <dbReference type="ARBA" id="ARBA00023004"/>
    </source>
</evidence>
<organism evidence="12 13">
    <name type="scientific">Methanocaldococcus jannaschii</name>
    <dbReference type="NCBI Taxonomy" id="2190"/>
    <lineage>
        <taxon>Archaea</taxon>
        <taxon>Methanobacteriati</taxon>
        <taxon>Methanobacteriota</taxon>
        <taxon>Methanomada group</taxon>
        <taxon>Methanococci</taxon>
        <taxon>Methanococcales</taxon>
        <taxon>Methanocaldococcaceae</taxon>
        <taxon>Methanocaldococcus</taxon>
    </lineage>
</organism>
<dbReference type="GO" id="GO:0046872">
    <property type="term" value="F:metal ion binding"/>
    <property type="evidence" value="ECO:0007669"/>
    <property type="project" value="UniProtKB-KW"/>
</dbReference>
<evidence type="ECO:0000256" key="3">
    <source>
        <dbReference type="ARBA" id="ARBA00022723"/>
    </source>
</evidence>
<keyword evidence="6" id="KW-0408">Iron</keyword>
<dbReference type="Pfam" id="PF04432">
    <property type="entry name" value="FrhB_FdhB_C"/>
    <property type="match status" value="1"/>
</dbReference>